<evidence type="ECO:0000313" key="19">
    <source>
        <dbReference type="EMBL" id="NHO64119.1"/>
    </source>
</evidence>
<evidence type="ECO:0000256" key="1">
    <source>
        <dbReference type="ARBA" id="ARBA00001947"/>
    </source>
</evidence>
<dbReference type="InterPro" id="IPR050626">
    <property type="entry name" value="Peptidase_M16"/>
</dbReference>
<proteinExistence type="inferred from homology"/>
<dbReference type="FunFam" id="3.30.830.10:FF:000012">
    <property type="entry name" value="Protease 3"/>
    <property type="match status" value="1"/>
</dbReference>
<name>A0A9E5MIW1_9GAMM</name>
<evidence type="ECO:0000256" key="9">
    <source>
        <dbReference type="ARBA" id="ARBA00022833"/>
    </source>
</evidence>
<dbReference type="Proteomes" id="UP000787472">
    <property type="component" value="Unassembled WGS sequence"/>
</dbReference>
<keyword evidence="20" id="KW-1185">Reference proteome</keyword>
<evidence type="ECO:0000256" key="2">
    <source>
        <dbReference type="ARBA" id="ARBA00002184"/>
    </source>
</evidence>
<evidence type="ECO:0000256" key="11">
    <source>
        <dbReference type="ARBA" id="ARBA00029597"/>
    </source>
</evidence>
<dbReference type="EC" id="3.4.24.55" evidence="4"/>
<dbReference type="FunFam" id="3.30.830.10:FF:000005">
    <property type="entry name" value="nardilysin isoform X1"/>
    <property type="match status" value="1"/>
</dbReference>
<evidence type="ECO:0000259" key="18">
    <source>
        <dbReference type="Pfam" id="PF22456"/>
    </source>
</evidence>
<evidence type="ECO:0000256" key="4">
    <source>
        <dbReference type="ARBA" id="ARBA00012449"/>
    </source>
</evidence>
<dbReference type="Pfam" id="PF22456">
    <property type="entry name" value="PqqF-like_C_4"/>
    <property type="match status" value="1"/>
</dbReference>
<dbReference type="RefSeq" id="WP_167180826.1">
    <property type="nucleotide sequence ID" value="NZ_JAAONZ010000001.1"/>
</dbReference>
<evidence type="ECO:0000259" key="17">
    <source>
        <dbReference type="Pfam" id="PF16187"/>
    </source>
</evidence>
<reference evidence="19" key="1">
    <citation type="submission" date="2020-03" db="EMBL/GenBank/DDBJ databases">
        <authorList>
            <person name="Guo F."/>
        </authorList>
    </citation>
    <scope>NUCLEOTIDE SEQUENCE</scope>
    <source>
        <strain evidence="19">JCM 30134</strain>
    </source>
</reference>
<dbReference type="InterPro" id="IPR007863">
    <property type="entry name" value="Peptidase_M16_C"/>
</dbReference>
<evidence type="ECO:0000256" key="3">
    <source>
        <dbReference type="ARBA" id="ARBA00007261"/>
    </source>
</evidence>
<organism evidence="19 20">
    <name type="scientific">Pseudomaricurvus hydrocarbonicus</name>
    <dbReference type="NCBI Taxonomy" id="1470433"/>
    <lineage>
        <taxon>Bacteria</taxon>
        <taxon>Pseudomonadati</taxon>
        <taxon>Pseudomonadota</taxon>
        <taxon>Gammaproteobacteria</taxon>
        <taxon>Cellvibrionales</taxon>
        <taxon>Cellvibrionaceae</taxon>
        <taxon>Pseudomaricurvus</taxon>
    </lineage>
</organism>
<comment type="cofactor">
    <cofactor evidence="1">
        <name>Zn(2+)</name>
        <dbReference type="ChEBI" id="CHEBI:29105"/>
    </cofactor>
</comment>
<evidence type="ECO:0000256" key="12">
    <source>
        <dbReference type="ARBA" id="ARBA00031184"/>
    </source>
</evidence>
<feature type="domain" description="Coenzyme PQQ synthesis protein F-like C-terminal lobe" evidence="18">
    <location>
        <begin position="774"/>
        <end position="868"/>
    </location>
</feature>
<dbReference type="PANTHER" id="PTHR43690">
    <property type="entry name" value="NARDILYSIN"/>
    <property type="match status" value="1"/>
</dbReference>
<dbReference type="SUPFAM" id="SSF63411">
    <property type="entry name" value="LuxS/MPP-like metallohydrolase"/>
    <property type="match status" value="4"/>
</dbReference>
<comment type="similarity">
    <text evidence="3 14">Belongs to the peptidase M16 family.</text>
</comment>
<dbReference type="Pfam" id="PF00675">
    <property type="entry name" value="Peptidase_M16"/>
    <property type="match status" value="1"/>
</dbReference>
<dbReference type="GO" id="GO:0046872">
    <property type="term" value="F:metal ion binding"/>
    <property type="evidence" value="ECO:0007669"/>
    <property type="project" value="UniProtKB-KW"/>
</dbReference>
<dbReference type="GO" id="GO:0006508">
    <property type="term" value="P:proteolysis"/>
    <property type="evidence" value="ECO:0007669"/>
    <property type="project" value="UniProtKB-KW"/>
</dbReference>
<sequence length="943" mass="107176">MQFLRVYGGVLLLLLVVVPGLSWGQEVAKSPNDERDYQYLSLSNQLRVLLISDPKSDKASAALDVDVGSADDPQDRQGLAHFLEHMLFLGTEKYPLPGEYQSFISTHGGTHNAYTSSEHTNYFFDVEHTYLDEALDRFAQFFVAPSFTEEYVDRERNAVHSEYKSKIKNPYRRELDVLGQIVSSRHPMSKFSVGSLDTLSNTEEDPVREDLLQFYQDFYSASNMTLVVLGRESLPQLREMVEQRFSQIPSHETKKTISGEKLFTGDILPARVSIKPVKEERRLAMLFPIPSAEKYYKEKPLQYLGSLLGHEGEGSLLSLLKQLGWAEGLSAGSGYGGRNENTFNISIQLTPEGLKNQEKVVATTFRMIQLIREKGVEEWRFEEQQRLAEIAFRFAEKGEAIDVTSRLASQMHLYPATDIIRGRYAFDEYSPRLIRRYLKLLRPDNFLWVVTAPSVETNQVSPFYSTPYAIEQLRYEVASVPKAELEKLHLPEKNRFIPRHLTVKALPSMEKVTNVPALIKKSEAIDVWFKQDNQYKVPRASINIRTYAPLVGQSAKNAALAHLYAALVNDSLNEYAYPAMLAGLNFNVRANSRGFDIRVGGYNDRQGALLNRILNAIDRGRFKSERFDSLKQELIRSWRNQKTLTPYEQLFQKLPALMFSPLWDELELADALESVNLADLRRFAANLWQGSHTQVLLFGNLYRQEALKLATLIEYKLYDQPAEETTPLMPSARVVKLPVGASHYHLPVNHRDVVAALYIQAQGDSVKDRANMMLMRQMLSSSFFHQLRTEKQLGYIVFVTSMGLKDVSGNVFLVQSPSTPLADVVGEIQQYVDAQVGKTPDFANYRKAILAQLNEAPKNMVEQADRYWSEIIANHTNFDRRSELIAAVKALTPETVSQYSRSVLGAPRELWLTAGAEPVEIESTREIPNLEALKLDSDTYTYP</sequence>
<feature type="domain" description="Peptidase M16 middle/third" evidence="17">
    <location>
        <begin position="392"/>
        <end position="670"/>
    </location>
</feature>
<evidence type="ECO:0000259" key="15">
    <source>
        <dbReference type="Pfam" id="PF00675"/>
    </source>
</evidence>
<comment type="caution">
    <text evidence="19">The sequence shown here is derived from an EMBL/GenBank/DDBJ whole genome shotgun (WGS) entry which is preliminary data.</text>
</comment>
<comment type="function">
    <text evidence="2">Endopeptidase that degrades small peptides of less than 7 kDa, such as glucagon and insulin.</text>
</comment>
<evidence type="ECO:0000256" key="6">
    <source>
        <dbReference type="ARBA" id="ARBA00022670"/>
    </source>
</evidence>
<accession>A0A9E5MIW1</accession>
<evidence type="ECO:0000256" key="13">
    <source>
        <dbReference type="ARBA" id="ARBA00033450"/>
    </source>
</evidence>
<dbReference type="InterPro" id="IPR001431">
    <property type="entry name" value="Pept_M16_Zn_BS"/>
</dbReference>
<dbReference type="Gene3D" id="3.30.830.10">
    <property type="entry name" value="Metalloenzyme, LuxS/M16 peptidase-like"/>
    <property type="match status" value="4"/>
</dbReference>
<evidence type="ECO:0000259" key="16">
    <source>
        <dbReference type="Pfam" id="PF05193"/>
    </source>
</evidence>
<dbReference type="AlphaFoldDB" id="A0A9E5MIW1"/>
<keyword evidence="8" id="KW-0378">Hydrolase</keyword>
<evidence type="ECO:0000256" key="14">
    <source>
        <dbReference type="RuleBase" id="RU004447"/>
    </source>
</evidence>
<keyword evidence="6" id="KW-0645">Protease</keyword>
<evidence type="ECO:0000256" key="8">
    <source>
        <dbReference type="ARBA" id="ARBA00022801"/>
    </source>
</evidence>
<keyword evidence="9" id="KW-0862">Zinc</keyword>
<dbReference type="InterPro" id="IPR011765">
    <property type="entry name" value="Pept_M16_N"/>
</dbReference>
<protein>
    <recommendedName>
        <fullName evidence="5">Protease 3</fullName>
        <ecNumber evidence="4">3.4.24.55</ecNumber>
    </recommendedName>
    <alternativeName>
        <fullName evidence="13">Pitrilysin</fullName>
    </alternativeName>
    <alternativeName>
        <fullName evidence="12">Protease III</fullName>
    </alternativeName>
    <alternativeName>
        <fullName evidence="11">Protease pi</fullName>
    </alternativeName>
</protein>
<feature type="domain" description="Peptidase M16 C-terminal" evidence="16">
    <location>
        <begin position="208"/>
        <end position="386"/>
    </location>
</feature>
<feature type="domain" description="Peptidase M16 N-terminal" evidence="15">
    <location>
        <begin position="47"/>
        <end position="170"/>
    </location>
</feature>
<dbReference type="InterPro" id="IPR032632">
    <property type="entry name" value="Peptidase_M16_M"/>
</dbReference>
<dbReference type="EMBL" id="JAAONZ010000001">
    <property type="protein sequence ID" value="NHO64119.1"/>
    <property type="molecule type" value="Genomic_DNA"/>
</dbReference>
<dbReference type="GO" id="GO:0004222">
    <property type="term" value="F:metalloendopeptidase activity"/>
    <property type="evidence" value="ECO:0007669"/>
    <property type="project" value="UniProtKB-EC"/>
</dbReference>
<evidence type="ECO:0000313" key="20">
    <source>
        <dbReference type="Proteomes" id="UP000787472"/>
    </source>
</evidence>
<dbReference type="Pfam" id="PF16187">
    <property type="entry name" value="Peptidase_M16_M"/>
    <property type="match status" value="1"/>
</dbReference>
<keyword evidence="7" id="KW-0479">Metal-binding</keyword>
<gene>
    <name evidence="19" type="ORF">G8770_00985</name>
</gene>
<evidence type="ECO:0000256" key="5">
    <source>
        <dbReference type="ARBA" id="ARBA00017565"/>
    </source>
</evidence>
<dbReference type="PROSITE" id="PS00143">
    <property type="entry name" value="INSULINASE"/>
    <property type="match status" value="1"/>
</dbReference>
<dbReference type="Pfam" id="PF05193">
    <property type="entry name" value="Peptidase_M16_C"/>
    <property type="match status" value="1"/>
</dbReference>
<keyword evidence="10" id="KW-0482">Metalloprotease</keyword>
<dbReference type="InterPro" id="IPR011249">
    <property type="entry name" value="Metalloenz_LuxS/M16"/>
</dbReference>
<evidence type="ECO:0000256" key="10">
    <source>
        <dbReference type="ARBA" id="ARBA00023049"/>
    </source>
</evidence>
<evidence type="ECO:0000256" key="7">
    <source>
        <dbReference type="ARBA" id="ARBA00022723"/>
    </source>
</evidence>
<dbReference type="PANTHER" id="PTHR43690:SF18">
    <property type="entry name" value="INSULIN-DEGRADING ENZYME-RELATED"/>
    <property type="match status" value="1"/>
</dbReference>
<dbReference type="InterPro" id="IPR054734">
    <property type="entry name" value="PqqF-like_C_4"/>
</dbReference>
<dbReference type="GO" id="GO:0005737">
    <property type="term" value="C:cytoplasm"/>
    <property type="evidence" value="ECO:0007669"/>
    <property type="project" value="UniProtKB-ARBA"/>
</dbReference>